<dbReference type="InterPro" id="IPR036251">
    <property type="entry name" value="Arg_repress_C_sf"/>
</dbReference>
<dbReference type="RefSeq" id="WP_179480279.1">
    <property type="nucleotide sequence ID" value="NZ_JACCFW010000001.1"/>
</dbReference>
<dbReference type="GO" id="GO:0051259">
    <property type="term" value="P:protein complex oligomerization"/>
    <property type="evidence" value="ECO:0007669"/>
    <property type="project" value="InterPro"/>
</dbReference>
<dbReference type="GO" id="GO:0003677">
    <property type="term" value="F:DNA binding"/>
    <property type="evidence" value="ECO:0007669"/>
    <property type="project" value="UniProtKB-KW"/>
</dbReference>
<dbReference type="SUPFAM" id="SSF46785">
    <property type="entry name" value="Winged helix' DNA-binding domain"/>
    <property type="match status" value="1"/>
</dbReference>
<feature type="domain" description="Arginine repressor C-terminal" evidence="11">
    <location>
        <begin position="93"/>
        <end position="157"/>
    </location>
</feature>
<keyword evidence="8" id="KW-0028">Amino-acid biosynthesis</keyword>
<dbReference type="GO" id="GO:0006526">
    <property type="term" value="P:L-arginine biosynthetic process"/>
    <property type="evidence" value="ECO:0007669"/>
    <property type="project" value="UniProtKB-UniPathway"/>
</dbReference>
<evidence type="ECO:0000256" key="2">
    <source>
        <dbReference type="ARBA" id="ARBA00008316"/>
    </source>
</evidence>
<dbReference type="GO" id="GO:0034618">
    <property type="term" value="F:arginine binding"/>
    <property type="evidence" value="ECO:0007669"/>
    <property type="project" value="InterPro"/>
</dbReference>
<evidence type="ECO:0000313" key="12">
    <source>
        <dbReference type="EMBL" id="NYJ74420.1"/>
    </source>
</evidence>
<dbReference type="PANTHER" id="PTHR34471:SF1">
    <property type="entry name" value="ARGININE REPRESSOR"/>
    <property type="match status" value="1"/>
</dbReference>
<dbReference type="PRINTS" id="PR01467">
    <property type="entry name" value="ARGREPRESSOR"/>
</dbReference>
<evidence type="ECO:0000256" key="4">
    <source>
        <dbReference type="ARBA" id="ARBA00022491"/>
    </source>
</evidence>
<evidence type="ECO:0000256" key="1">
    <source>
        <dbReference type="ARBA" id="ARBA00004496"/>
    </source>
</evidence>
<protein>
    <recommendedName>
        <fullName evidence="8 9">Arginine repressor</fullName>
    </recommendedName>
</protein>
<proteinExistence type="inferred from homology"/>
<keyword evidence="4 8" id="KW-0678">Repressor</keyword>
<evidence type="ECO:0000313" key="13">
    <source>
        <dbReference type="Proteomes" id="UP000571817"/>
    </source>
</evidence>
<evidence type="ECO:0000256" key="7">
    <source>
        <dbReference type="ARBA" id="ARBA00023163"/>
    </source>
</evidence>
<dbReference type="GO" id="GO:1900079">
    <property type="term" value="P:regulation of arginine biosynthetic process"/>
    <property type="evidence" value="ECO:0007669"/>
    <property type="project" value="UniProtKB-UniRule"/>
</dbReference>
<keyword evidence="3 8" id="KW-0963">Cytoplasm</keyword>
<evidence type="ECO:0000256" key="8">
    <source>
        <dbReference type="HAMAP-Rule" id="MF_00173"/>
    </source>
</evidence>
<dbReference type="InterPro" id="IPR036388">
    <property type="entry name" value="WH-like_DNA-bd_sf"/>
</dbReference>
<organism evidence="12 13">
    <name type="scientific">Allobranchiibius huperziae</name>
    <dbReference type="NCBI Taxonomy" id="1874116"/>
    <lineage>
        <taxon>Bacteria</taxon>
        <taxon>Bacillati</taxon>
        <taxon>Actinomycetota</taxon>
        <taxon>Actinomycetes</taxon>
        <taxon>Micrococcales</taxon>
        <taxon>Dermacoccaceae</taxon>
        <taxon>Allobranchiibius</taxon>
    </lineage>
</organism>
<gene>
    <name evidence="8" type="primary">argR</name>
    <name evidence="12" type="ORF">HNR15_001383</name>
</gene>
<keyword evidence="6 8" id="KW-0238">DNA-binding</keyword>
<keyword evidence="7 8" id="KW-0804">Transcription</keyword>
<dbReference type="Gene3D" id="3.30.1360.40">
    <property type="match status" value="1"/>
</dbReference>
<evidence type="ECO:0000259" key="11">
    <source>
        <dbReference type="Pfam" id="PF02863"/>
    </source>
</evidence>
<dbReference type="NCBIfam" id="TIGR01529">
    <property type="entry name" value="argR_whole"/>
    <property type="match status" value="1"/>
</dbReference>
<comment type="pathway">
    <text evidence="8">Amino-acid biosynthesis; L-arginine biosynthesis [regulation].</text>
</comment>
<dbReference type="UniPathway" id="UPA00068"/>
<dbReference type="SUPFAM" id="SSF55252">
    <property type="entry name" value="C-terminal domain of arginine repressor"/>
    <property type="match status" value="1"/>
</dbReference>
<dbReference type="Pfam" id="PF02863">
    <property type="entry name" value="Arg_repressor_C"/>
    <property type="match status" value="1"/>
</dbReference>
<reference evidence="12 13" key="1">
    <citation type="submission" date="2020-07" db="EMBL/GenBank/DDBJ databases">
        <title>Sequencing the genomes of 1000 actinobacteria strains.</title>
        <authorList>
            <person name="Klenk H.-P."/>
        </authorList>
    </citation>
    <scope>NUCLEOTIDE SEQUENCE [LARGE SCALE GENOMIC DNA]</scope>
    <source>
        <strain evidence="12 13">DSM 29531</strain>
    </source>
</reference>
<accession>A0A853DI62</accession>
<dbReference type="PANTHER" id="PTHR34471">
    <property type="entry name" value="ARGININE REPRESSOR"/>
    <property type="match status" value="1"/>
</dbReference>
<dbReference type="Gene3D" id="1.10.10.10">
    <property type="entry name" value="Winged helix-like DNA-binding domain superfamily/Winged helix DNA-binding domain"/>
    <property type="match status" value="1"/>
</dbReference>
<dbReference type="Proteomes" id="UP000571817">
    <property type="component" value="Unassembled WGS sequence"/>
</dbReference>
<keyword evidence="8" id="KW-0055">Arginine biosynthesis</keyword>
<comment type="function">
    <text evidence="8">Regulates arginine biosynthesis genes.</text>
</comment>
<sequence>MIPATRTARQRLIVEVITSERIRSQSELADHLARSGVEVTQATLSRDLVQLRAAKVRDGSQLVYAVPAEGGDDRPRLPADGGEVDERLRRVCAELLVTATVTENLVILRTPPGAANYLASAIDHSLAADVVGTLAGDDTVMVVASSSATAPAVARALLDAAEHTDAARDQGDSPQ</sequence>
<dbReference type="InterPro" id="IPR036390">
    <property type="entry name" value="WH_DNA-bd_sf"/>
</dbReference>
<evidence type="ECO:0000259" key="10">
    <source>
        <dbReference type="Pfam" id="PF01316"/>
    </source>
</evidence>
<comment type="caution">
    <text evidence="12">The sequence shown here is derived from an EMBL/GenBank/DDBJ whole genome shotgun (WGS) entry which is preliminary data.</text>
</comment>
<dbReference type="GO" id="GO:0003700">
    <property type="term" value="F:DNA-binding transcription factor activity"/>
    <property type="evidence" value="ECO:0007669"/>
    <property type="project" value="UniProtKB-UniRule"/>
</dbReference>
<dbReference type="AlphaFoldDB" id="A0A853DI62"/>
<dbReference type="InterPro" id="IPR020899">
    <property type="entry name" value="Arg_repress_C"/>
</dbReference>
<evidence type="ECO:0000256" key="5">
    <source>
        <dbReference type="ARBA" id="ARBA00023015"/>
    </source>
</evidence>
<dbReference type="GO" id="GO:0005737">
    <property type="term" value="C:cytoplasm"/>
    <property type="evidence" value="ECO:0007669"/>
    <property type="project" value="UniProtKB-SubCell"/>
</dbReference>
<comment type="subcellular location">
    <subcellularLocation>
        <location evidence="1 8">Cytoplasm</location>
    </subcellularLocation>
</comment>
<dbReference type="InterPro" id="IPR020900">
    <property type="entry name" value="Arg_repress_DNA-bd"/>
</dbReference>
<dbReference type="EMBL" id="JACCFW010000001">
    <property type="protein sequence ID" value="NYJ74420.1"/>
    <property type="molecule type" value="Genomic_DNA"/>
</dbReference>
<name>A0A853DI62_9MICO</name>
<evidence type="ECO:0000256" key="3">
    <source>
        <dbReference type="ARBA" id="ARBA00022490"/>
    </source>
</evidence>
<dbReference type="HAMAP" id="MF_00173">
    <property type="entry name" value="Arg_repressor"/>
    <property type="match status" value="1"/>
</dbReference>
<evidence type="ECO:0000256" key="6">
    <source>
        <dbReference type="ARBA" id="ARBA00023125"/>
    </source>
</evidence>
<dbReference type="Pfam" id="PF01316">
    <property type="entry name" value="Arg_repressor"/>
    <property type="match status" value="1"/>
</dbReference>
<feature type="domain" description="Arginine repressor DNA-binding" evidence="10">
    <location>
        <begin position="5"/>
        <end position="71"/>
    </location>
</feature>
<comment type="similarity">
    <text evidence="2 8">Belongs to the ArgR family.</text>
</comment>
<keyword evidence="13" id="KW-1185">Reference proteome</keyword>
<dbReference type="InterPro" id="IPR001669">
    <property type="entry name" value="Arg_repress"/>
</dbReference>
<evidence type="ECO:0000256" key="9">
    <source>
        <dbReference type="NCBIfam" id="TIGR01529"/>
    </source>
</evidence>
<keyword evidence="5 8" id="KW-0805">Transcription regulation</keyword>